<dbReference type="InterPro" id="IPR025997">
    <property type="entry name" value="SBP_2_dom"/>
</dbReference>
<organism evidence="6 7">
    <name type="scientific">Acidiphilium acidophilum</name>
    <name type="common">Thiobacillus acidophilus</name>
    <dbReference type="NCBI Taxonomy" id="76588"/>
    <lineage>
        <taxon>Bacteria</taxon>
        <taxon>Pseudomonadati</taxon>
        <taxon>Pseudomonadota</taxon>
        <taxon>Alphaproteobacteria</taxon>
        <taxon>Acetobacterales</taxon>
        <taxon>Acidocellaceae</taxon>
        <taxon>Acidiphilium</taxon>
    </lineage>
</organism>
<feature type="chain" id="PRO_5043914361" evidence="4">
    <location>
        <begin position="37"/>
        <end position="354"/>
    </location>
</feature>
<comment type="similarity">
    <text evidence="2">Belongs to the bacterial solute-binding protein 2 family.</text>
</comment>
<evidence type="ECO:0000313" key="7">
    <source>
        <dbReference type="Proteomes" id="UP001279553"/>
    </source>
</evidence>
<dbReference type="RefSeq" id="WP_319612764.1">
    <property type="nucleotide sequence ID" value="NZ_JAWXYB010000018.1"/>
</dbReference>
<evidence type="ECO:0000256" key="4">
    <source>
        <dbReference type="SAM" id="SignalP"/>
    </source>
</evidence>
<comment type="caution">
    <text evidence="6">The sequence shown here is derived from an EMBL/GenBank/DDBJ whole genome shotgun (WGS) entry which is preliminary data.</text>
</comment>
<dbReference type="GO" id="GO:0030313">
    <property type="term" value="C:cell envelope"/>
    <property type="evidence" value="ECO:0007669"/>
    <property type="project" value="UniProtKB-SubCell"/>
</dbReference>
<reference evidence="6 7" key="1">
    <citation type="submission" date="2023-11" db="EMBL/GenBank/DDBJ databases">
        <title>MicrobeMod: A computational toolkit for identifying prokaryotic methylation and restriction-modification with nanopore sequencing.</title>
        <authorList>
            <person name="Crits-Christoph A."/>
            <person name="Kang S.C."/>
            <person name="Lee H."/>
            <person name="Ostrov N."/>
        </authorList>
    </citation>
    <scope>NUCLEOTIDE SEQUENCE [LARGE SCALE GENOMIC DNA]</scope>
    <source>
        <strain evidence="6 7">DSMZ 700</strain>
    </source>
</reference>
<protein>
    <submittedName>
        <fullName evidence="6">ABC transporter substrate-binding protein</fullName>
    </submittedName>
</protein>
<evidence type="ECO:0000256" key="2">
    <source>
        <dbReference type="ARBA" id="ARBA00007639"/>
    </source>
</evidence>
<proteinExistence type="inferred from homology"/>
<dbReference type="SUPFAM" id="SSF53822">
    <property type="entry name" value="Periplasmic binding protein-like I"/>
    <property type="match status" value="1"/>
</dbReference>
<feature type="signal peptide" evidence="4">
    <location>
        <begin position="1"/>
        <end position="36"/>
    </location>
</feature>
<dbReference type="AlphaFoldDB" id="A0AAW9DM58"/>
<dbReference type="Pfam" id="PF13407">
    <property type="entry name" value="Peripla_BP_4"/>
    <property type="match status" value="1"/>
</dbReference>
<evidence type="ECO:0000256" key="1">
    <source>
        <dbReference type="ARBA" id="ARBA00004196"/>
    </source>
</evidence>
<dbReference type="CDD" id="cd06309">
    <property type="entry name" value="PBP1_galactofuranose_YtfQ-like"/>
    <property type="match status" value="1"/>
</dbReference>
<dbReference type="PANTHER" id="PTHR46847">
    <property type="entry name" value="D-ALLOSE-BINDING PERIPLASMIC PROTEIN-RELATED"/>
    <property type="match status" value="1"/>
</dbReference>
<keyword evidence="7" id="KW-1185">Reference proteome</keyword>
<sequence>MTSNNPRQRRSSPRHLAPIGALMGIAALCAMPAAHAAPDHAAQMIRSRSKAVCVNPHPDHTKLSSMVVGFSQSQGNENPFRAEETKSLKDAAHSFHAKRYIYTNAHSNEAKQVADIESMINQGAQALVIAPLNSTGLQPAFAQAVAKHIPIITIDRHTAGTHCTDYLTFMGSNFYKQGEIDGKQLAKATGGHAVIAEIQGAYGNSVETERTKGFAAAIKPYLGMKVIAAQTGNWSTTDAQKVMSQILLAHPNVNAVYTQSDTMAYGAVTALRDAGKKPGEVKIVTIDGTKQGVQDIVSGWIYADDETNPRFGPIALHELQNWFDGKPVPQHIVIKDHLYTQANAKSALASGVPY</sequence>
<evidence type="ECO:0000313" key="6">
    <source>
        <dbReference type="EMBL" id="MDX5929761.1"/>
    </source>
</evidence>
<dbReference type="PANTHER" id="PTHR46847:SF3">
    <property type="entry name" value="GALACTOFURANOSE-BINDING PROTEIN YTFQ"/>
    <property type="match status" value="1"/>
</dbReference>
<name>A0AAW9DM58_ACIAO</name>
<comment type="subcellular location">
    <subcellularLocation>
        <location evidence="1">Cell envelope</location>
    </subcellularLocation>
</comment>
<dbReference type="GO" id="GO:0030246">
    <property type="term" value="F:carbohydrate binding"/>
    <property type="evidence" value="ECO:0007669"/>
    <property type="project" value="UniProtKB-ARBA"/>
</dbReference>
<evidence type="ECO:0000259" key="5">
    <source>
        <dbReference type="Pfam" id="PF13407"/>
    </source>
</evidence>
<dbReference type="Proteomes" id="UP001279553">
    <property type="component" value="Unassembled WGS sequence"/>
</dbReference>
<dbReference type="InterPro" id="IPR028082">
    <property type="entry name" value="Peripla_BP_I"/>
</dbReference>
<dbReference type="EMBL" id="JAWXYB010000018">
    <property type="protein sequence ID" value="MDX5929761.1"/>
    <property type="molecule type" value="Genomic_DNA"/>
</dbReference>
<dbReference type="Gene3D" id="3.40.50.2300">
    <property type="match status" value="2"/>
</dbReference>
<feature type="domain" description="Periplasmic binding protein" evidence="5">
    <location>
        <begin position="75"/>
        <end position="303"/>
    </location>
</feature>
<evidence type="ECO:0000256" key="3">
    <source>
        <dbReference type="ARBA" id="ARBA00022729"/>
    </source>
</evidence>
<keyword evidence="3 4" id="KW-0732">Signal</keyword>
<accession>A0AAW9DM58</accession>
<gene>
    <name evidence="6" type="ORF">SIL87_03150</name>
</gene>